<dbReference type="GO" id="GO:0005524">
    <property type="term" value="F:ATP binding"/>
    <property type="evidence" value="ECO:0007669"/>
    <property type="project" value="UniProtKB-KW"/>
</dbReference>
<gene>
    <name evidence="3" type="ORF">F5I99_04955</name>
</gene>
<accession>A0A5J6LBD0</accession>
<dbReference type="Proteomes" id="UP000325606">
    <property type="component" value="Chromosome"/>
</dbReference>
<dbReference type="PRINTS" id="PR00301">
    <property type="entry name" value="HEATSHOCK70"/>
</dbReference>
<dbReference type="GO" id="GO:0140662">
    <property type="term" value="F:ATP-dependent protein folding chaperone"/>
    <property type="evidence" value="ECO:0007669"/>
    <property type="project" value="InterPro"/>
</dbReference>
<proteinExistence type="predicted"/>
<reference evidence="3 4" key="1">
    <citation type="submission" date="2019-09" db="EMBL/GenBank/DDBJ databases">
        <title>Nitrincola iocasae sp. nov., a bacterium isolated from the sediment collected at a cold seep field in South China Sea.</title>
        <authorList>
            <person name="Zhang H."/>
            <person name="Wang H."/>
            <person name="Li C."/>
        </authorList>
    </citation>
    <scope>NUCLEOTIDE SEQUENCE [LARGE SCALE GENOMIC DNA]</scope>
    <source>
        <strain evidence="3 4">KXZD1103</strain>
    </source>
</reference>
<dbReference type="EMBL" id="CP044222">
    <property type="protein sequence ID" value="QEW05887.1"/>
    <property type="molecule type" value="Genomic_DNA"/>
</dbReference>
<dbReference type="RefSeq" id="WP_151053926.1">
    <property type="nucleotide sequence ID" value="NZ_CP044222.1"/>
</dbReference>
<evidence type="ECO:0000256" key="1">
    <source>
        <dbReference type="ARBA" id="ARBA00022741"/>
    </source>
</evidence>
<dbReference type="SUPFAM" id="SSF53067">
    <property type="entry name" value="Actin-like ATPase domain"/>
    <property type="match status" value="2"/>
</dbReference>
<dbReference type="Gene3D" id="3.30.420.40">
    <property type="match status" value="2"/>
</dbReference>
<evidence type="ECO:0000313" key="4">
    <source>
        <dbReference type="Proteomes" id="UP000325606"/>
    </source>
</evidence>
<protein>
    <submittedName>
        <fullName evidence="3">Hsp70 family protein</fullName>
    </submittedName>
</protein>
<organism evidence="3 4">
    <name type="scientific">Nitrincola iocasae</name>
    <dbReference type="NCBI Taxonomy" id="2614693"/>
    <lineage>
        <taxon>Bacteria</taxon>
        <taxon>Pseudomonadati</taxon>
        <taxon>Pseudomonadota</taxon>
        <taxon>Gammaproteobacteria</taxon>
        <taxon>Oceanospirillales</taxon>
        <taxon>Oceanospirillaceae</taxon>
        <taxon>Nitrincola</taxon>
    </lineage>
</organism>
<keyword evidence="2" id="KW-0067">ATP-binding</keyword>
<sequence>MAKTIGIDFGTTNSLITVILTEKARYFLDGSNTPYPSIITYDSGVPVVGKAAKSRLENAGVSNVGDIIRAPKRLLGKGSKYIEGKEYQPSEVVRDVIRYLKESALKSSEQDVVDHCDFEKAIVSIPVAMDGRARSELRDAFLQAGINIVQFVHEPLAALYAHFRVDGNMTNALEKYHDKLVLVYDWGGGTLDLTLCHILDNRITQIANEGDNEVGGDYVDEAIVDYVLNAELKERGLETTPPVQVGARARLLDFCEKAKIRLSTRSIEHIYVEDFFAFDDDTDPDIEIELAREDLDLISEHLINRGLSKIDELLKKLDIDQRRISLCLATGGMINMPRIKERLIEKFSIDRLNCSDRGDRIISEGCAWIAHDNARLTLAKPIEVREARNSYLKIFRAGTPLPIVGQGTPDESIILYCVDPRDGKAKIQLCRPENAQQMAAMDSRVTYDNLVVPVDPELKPFVERIELKLNIDHNLILSAKAKSGISQKITEPEFNY</sequence>
<evidence type="ECO:0000313" key="3">
    <source>
        <dbReference type="EMBL" id="QEW05887.1"/>
    </source>
</evidence>
<evidence type="ECO:0000256" key="2">
    <source>
        <dbReference type="ARBA" id="ARBA00022840"/>
    </source>
</evidence>
<dbReference type="Gene3D" id="3.90.640.10">
    <property type="entry name" value="Actin, Chain A, domain 4"/>
    <property type="match status" value="1"/>
</dbReference>
<keyword evidence="4" id="KW-1185">Reference proteome</keyword>
<dbReference type="Pfam" id="PF00012">
    <property type="entry name" value="HSP70"/>
    <property type="match status" value="2"/>
</dbReference>
<keyword evidence="1" id="KW-0547">Nucleotide-binding</keyword>
<dbReference type="PANTHER" id="PTHR19375">
    <property type="entry name" value="HEAT SHOCK PROTEIN 70KDA"/>
    <property type="match status" value="1"/>
</dbReference>
<dbReference type="InterPro" id="IPR013126">
    <property type="entry name" value="Hsp_70_fam"/>
</dbReference>
<dbReference type="AlphaFoldDB" id="A0A5J6LBD0"/>
<dbReference type="InterPro" id="IPR043129">
    <property type="entry name" value="ATPase_NBD"/>
</dbReference>
<dbReference type="KEGG" id="nik:F5I99_04955"/>
<name>A0A5J6LBD0_9GAMM</name>